<dbReference type="Proteomes" id="UP000776651">
    <property type="component" value="Unassembled WGS sequence"/>
</dbReference>
<sequence length="160" mass="16365">MKPIFAFSAAITAITFCTPAEARQTEAVLHISAVVEESCSASADPLDFVLDTTANASAHGQASIDLSCSGPTAFEIALDTGQNGARRMLDSASGQTLAYEIYSDAARSVRWGNASGVDTVAGAADANGKATLTAYGSTFANVERVAAGTYSDAVVVTVNF</sequence>
<organism evidence="2 3">
    <name type="scientific">Qipengyuania pacifica</name>
    <dbReference type="NCBI Taxonomy" id="2860199"/>
    <lineage>
        <taxon>Bacteria</taxon>
        <taxon>Pseudomonadati</taxon>
        <taxon>Pseudomonadota</taxon>
        <taxon>Alphaproteobacteria</taxon>
        <taxon>Sphingomonadales</taxon>
        <taxon>Erythrobacteraceae</taxon>
        <taxon>Qipengyuania</taxon>
    </lineage>
</organism>
<feature type="domain" description="Spore coat protein U/FanG" evidence="1">
    <location>
        <begin position="27"/>
        <end position="157"/>
    </location>
</feature>
<dbReference type="EMBL" id="JAIGNQ010000001">
    <property type="protein sequence ID" value="MBX7487271.1"/>
    <property type="molecule type" value="Genomic_DNA"/>
</dbReference>
<evidence type="ECO:0000313" key="2">
    <source>
        <dbReference type="EMBL" id="MBX7487271.1"/>
    </source>
</evidence>
<dbReference type="PANTHER" id="PTHR37089:SF4">
    <property type="entry name" value="EXPORTED PROTEIN"/>
    <property type="match status" value="1"/>
</dbReference>
<dbReference type="Pfam" id="PF05229">
    <property type="entry name" value="SCPU"/>
    <property type="match status" value="1"/>
</dbReference>
<protein>
    <submittedName>
        <fullName evidence="2">Spore coat U domain-containing protein</fullName>
    </submittedName>
</protein>
<proteinExistence type="predicted"/>
<comment type="caution">
    <text evidence="2">The sequence shown here is derived from an EMBL/GenBank/DDBJ whole genome shotgun (WGS) entry which is preliminary data.</text>
</comment>
<dbReference type="InterPro" id="IPR007893">
    <property type="entry name" value="Spore_coat_U/FanG"/>
</dbReference>
<dbReference type="PANTHER" id="PTHR37089">
    <property type="entry name" value="PROTEIN U-RELATED"/>
    <property type="match status" value="1"/>
</dbReference>
<name>A0ABS7JBE6_9SPHN</name>
<dbReference type="InterPro" id="IPR053167">
    <property type="entry name" value="Spore_coat_component"/>
</dbReference>
<accession>A0ABS7JBE6</accession>
<dbReference type="SMART" id="SM00972">
    <property type="entry name" value="SCPU"/>
    <property type="match status" value="1"/>
</dbReference>
<dbReference type="RefSeq" id="WP_221596689.1">
    <property type="nucleotide sequence ID" value="NZ_JAIGNQ010000001.1"/>
</dbReference>
<keyword evidence="3" id="KW-1185">Reference proteome</keyword>
<evidence type="ECO:0000259" key="1">
    <source>
        <dbReference type="Pfam" id="PF05229"/>
    </source>
</evidence>
<reference evidence="2 3" key="1">
    <citation type="submission" date="2021-08" db="EMBL/GenBank/DDBJ databases">
        <title>Comparative Genomics Analysis of the Genus Qipengyuania Reveals Extensive Genetic Diversity and Metabolic Versatility, Including the Description of Fifteen Novel Species.</title>
        <authorList>
            <person name="Liu Y."/>
        </authorList>
    </citation>
    <scope>NUCLEOTIDE SEQUENCE [LARGE SCALE GENOMIC DNA]</scope>
    <source>
        <strain evidence="2 3">GH25</strain>
    </source>
</reference>
<evidence type="ECO:0000313" key="3">
    <source>
        <dbReference type="Proteomes" id="UP000776651"/>
    </source>
</evidence>
<gene>
    <name evidence="2" type="ORF">K3177_01970</name>
</gene>